<dbReference type="GO" id="GO:0000902">
    <property type="term" value="P:cell morphogenesis"/>
    <property type="evidence" value="ECO:0000318"/>
    <property type="project" value="GO_Central"/>
</dbReference>
<dbReference type="AlphaFoldDB" id="A8WR88"/>
<dbReference type="HOGENOM" id="CLU_002688_2_1_1"/>
<feature type="non-terminal residue" evidence="4">
    <location>
        <position position="1278"/>
    </location>
</feature>
<dbReference type="GO" id="GO:0006417">
    <property type="term" value="P:regulation of translation"/>
    <property type="evidence" value="ECO:0000318"/>
    <property type="project" value="GO_Central"/>
</dbReference>
<dbReference type="PANTHER" id="PTHR12195">
    <property type="entry name" value="CYTOPLASMIC FMR1-INTERACTING PROTEIN-RELATED"/>
    <property type="match status" value="1"/>
</dbReference>
<dbReference type="InterPro" id="IPR009828">
    <property type="entry name" value="CYRIA/CYRIB_Rac1-bd"/>
</dbReference>
<comment type="similarity">
    <text evidence="1">Belongs to the CYFIP family.</text>
</comment>
<evidence type="ECO:0000259" key="3">
    <source>
        <dbReference type="Pfam" id="PF07159"/>
    </source>
</evidence>
<dbReference type="CTD" id="8576065"/>
<dbReference type="KEGG" id="cbr:CBG_01612"/>
<keyword evidence="5" id="KW-1185">Reference proteome</keyword>
<protein>
    <submittedName>
        <fullName evidence="4">Protein CBR-GEX-2</fullName>
    </submittedName>
</protein>
<evidence type="ECO:0000256" key="1">
    <source>
        <dbReference type="ARBA" id="ARBA00025790"/>
    </source>
</evidence>
<evidence type="ECO:0000256" key="2">
    <source>
        <dbReference type="SAM" id="MobiDB-lite"/>
    </source>
</evidence>
<dbReference type="GO" id="GO:0007411">
    <property type="term" value="P:axon guidance"/>
    <property type="evidence" value="ECO:0000318"/>
    <property type="project" value="GO_Central"/>
</dbReference>
<accession>A8WR88</accession>
<dbReference type="GO" id="GO:0030031">
    <property type="term" value="P:cell projection assembly"/>
    <property type="evidence" value="ECO:0000318"/>
    <property type="project" value="GO_Central"/>
</dbReference>
<dbReference type="eggNOG" id="KOG3534">
    <property type="taxonomic scope" value="Eukaryota"/>
</dbReference>
<evidence type="ECO:0000313" key="5">
    <source>
        <dbReference type="Proteomes" id="UP000008549"/>
    </source>
</evidence>
<dbReference type="GO" id="GO:0031267">
    <property type="term" value="F:small GTPase binding"/>
    <property type="evidence" value="ECO:0007669"/>
    <property type="project" value="InterPro"/>
</dbReference>
<dbReference type="GeneID" id="8576065"/>
<dbReference type="GO" id="GO:0043005">
    <property type="term" value="C:neuron projection"/>
    <property type="evidence" value="ECO:0000318"/>
    <property type="project" value="GO_Central"/>
</dbReference>
<reference evidence="4 5" key="2">
    <citation type="journal article" date="2011" name="PLoS Genet.">
        <title>Caenorhabditis briggsae recombinant inbred line genotypes reveal inter-strain incompatibility and the evolution of recombination.</title>
        <authorList>
            <person name="Ross J.A."/>
            <person name="Koboldt D.C."/>
            <person name="Staisch J.E."/>
            <person name="Chamberlin H.M."/>
            <person name="Gupta B.P."/>
            <person name="Miller R.D."/>
            <person name="Baird S.E."/>
            <person name="Haag E.S."/>
        </authorList>
    </citation>
    <scope>NUCLEOTIDE SEQUENCE [LARGE SCALE GENOMIC DNA]</scope>
    <source>
        <strain evidence="4 5">AF16</strain>
    </source>
</reference>
<dbReference type="GO" id="GO:0030833">
    <property type="term" value="P:regulation of actin filament polymerization"/>
    <property type="evidence" value="ECO:0007669"/>
    <property type="project" value="InterPro"/>
</dbReference>
<dbReference type="STRING" id="6238.A8WR88"/>
<dbReference type="WormBase" id="CBG01612">
    <property type="protein sequence ID" value="CBP46737"/>
    <property type="gene ID" value="WBGene00024826"/>
    <property type="gene designation" value="Cbr-gex-2"/>
</dbReference>
<dbReference type="Pfam" id="PF05994">
    <property type="entry name" value="FragX_IP"/>
    <property type="match status" value="1"/>
</dbReference>
<proteinExistence type="inferred from homology"/>
<dbReference type="InterPro" id="IPR008081">
    <property type="entry name" value="Cytoplasmic_FMR1-int"/>
</dbReference>
<reference evidence="4 5" key="1">
    <citation type="journal article" date="2003" name="PLoS Biol.">
        <title>The genome sequence of Caenorhabditis briggsae: a platform for comparative genomics.</title>
        <authorList>
            <person name="Stein L.D."/>
            <person name="Bao Z."/>
            <person name="Blasiar D."/>
            <person name="Blumenthal T."/>
            <person name="Brent M.R."/>
            <person name="Chen N."/>
            <person name="Chinwalla A."/>
            <person name="Clarke L."/>
            <person name="Clee C."/>
            <person name="Coghlan A."/>
            <person name="Coulson A."/>
            <person name="D'Eustachio P."/>
            <person name="Fitch D.H."/>
            <person name="Fulton L.A."/>
            <person name="Fulton R.E."/>
            <person name="Griffiths-Jones S."/>
            <person name="Harris T.W."/>
            <person name="Hillier L.W."/>
            <person name="Kamath R."/>
            <person name="Kuwabara P.E."/>
            <person name="Mardis E.R."/>
            <person name="Marra M.A."/>
            <person name="Miner T.L."/>
            <person name="Minx P."/>
            <person name="Mullikin J.C."/>
            <person name="Plumb R.W."/>
            <person name="Rogers J."/>
            <person name="Schein J.E."/>
            <person name="Sohrmann M."/>
            <person name="Spieth J."/>
            <person name="Stajich J.E."/>
            <person name="Wei C."/>
            <person name="Willey D."/>
            <person name="Wilson R.K."/>
            <person name="Durbin R."/>
            <person name="Waterston R.H."/>
        </authorList>
    </citation>
    <scope>NUCLEOTIDE SEQUENCE [LARGE SCALE GENOMIC DNA]</scope>
    <source>
        <strain evidence="4 5">AF16</strain>
    </source>
</reference>
<organism evidence="4 5">
    <name type="scientific">Caenorhabditis briggsae</name>
    <dbReference type="NCBI Taxonomy" id="6238"/>
    <lineage>
        <taxon>Eukaryota</taxon>
        <taxon>Metazoa</taxon>
        <taxon>Ecdysozoa</taxon>
        <taxon>Nematoda</taxon>
        <taxon>Chromadorea</taxon>
        <taxon>Rhabditida</taxon>
        <taxon>Rhabditina</taxon>
        <taxon>Rhabditomorpha</taxon>
        <taxon>Rhabditoidea</taxon>
        <taxon>Rhabditidae</taxon>
        <taxon>Peloderinae</taxon>
        <taxon>Caenorhabditis</taxon>
    </lineage>
</organism>
<feature type="compositionally biased region" description="Low complexity" evidence="2">
    <location>
        <begin position="553"/>
        <end position="562"/>
    </location>
</feature>
<dbReference type="FunCoup" id="A8WR88">
    <property type="interactions" value="2583"/>
</dbReference>
<evidence type="ECO:0000313" key="6">
    <source>
        <dbReference type="WormBase" id="CBG01612"/>
    </source>
</evidence>
<dbReference type="Pfam" id="PF07159">
    <property type="entry name" value="CYRIA-B_Rac1-bd"/>
    <property type="match status" value="1"/>
</dbReference>
<dbReference type="PIRSF" id="PIRSF008153">
    <property type="entry name" value="FMR1_interacting"/>
    <property type="match status" value="1"/>
</dbReference>
<dbReference type="Proteomes" id="UP000008549">
    <property type="component" value="Unassembled WGS sequence"/>
</dbReference>
<name>A8WR88_CAEBR</name>
<dbReference type="GO" id="GO:0045202">
    <property type="term" value="C:synapse"/>
    <property type="evidence" value="ECO:0000318"/>
    <property type="project" value="GO_Central"/>
</dbReference>
<dbReference type="GO" id="GO:0031209">
    <property type="term" value="C:SCAR complex"/>
    <property type="evidence" value="ECO:0000318"/>
    <property type="project" value="GO_Central"/>
</dbReference>
<dbReference type="GO" id="GO:0000340">
    <property type="term" value="F:RNA 7-methylguanosine cap binding"/>
    <property type="evidence" value="ECO:0000318"/>
    <property type="project" value="GO_Central"/>
</dbReference>
<feature type="non-terminal residue" evidence="4">
    <location>
        <position position="1"/>
    </location>
</feature>
<evidence type="ECO:0000313" key="4">
    <source>
        <dbReference type="EMBL" id="CAP22996.1"/>
    </source>
</evidence>
<dbReference type="EMBL" id="HE601298">
    <property type="protein sequence ID" value="CAP22996.1"/>
    <property type="molecule type" value="Genomic_DNA"/>
</dbReference>
<sequence>LQLLDMIVVPDDQPDIEARVLPLLYRANFDTNFEDRSAFVTGIAKYSEEATRHAQFNDMLAEGLQHAANLYTWRCCSRAVPMAKSNDQPNRTEINEMVVNVLKPEVSKLNSFMRFTLHAIQRFCEEVRRLCHSEKRKDFVSEAYLLTLGRFINMFAVLDELKNMKASIKNDFSTFRRLVTKFKTVIISRNFYRASQFLQTMSDTQAIHDMQNLSMFLATQNNQRRSQTANENCKNLKVIFDIFIFNLQIEGYEELLSDVVNICAHMYEQQLYISPNEKHMFVKVIAFSLFLMDGDAANVAKLDQKKRLSIQRLDKIFKSLEVVPLYGDMQIQPFAFVRRSSHYEANKWPLSDKESEKCHVNIVEKVHTIRSDHESYVTQFAKINNEVAISDRVGSDREHRELTSLALSGIQLLCQWSCAVVETISWKLLHPTNPKDNRECPDTAEEYERATRYNYTPAEKTALIQIIAMIKGLQSMLGKMEPEMSNATRKCVYVELQAFIQHTVNEPLQKAIKNKKDLLASILQSVKDSICDVGYELNRMTDTKSKSKKSGSKVDSANSSSSDIRIPRRTAAPGSTQLYMARTQLESLISEKLCGGKKILRKELDSKTIEKISVFLRKSAHWPALFKFSDSMTEAGELSQLWFREFYLEMTMGQRIQFPIEMSMPWILTDYILSCDEHSLIESALYQLDLYNDAAQYSLFSFNKQFLYDEVEAEVNLCFDQFVYKLSEMVFTNYKQLASSMLLDKRFKSELSRVGTIIRTPTASRFESLLQQRHVQLLGRSVDLNRVVSQRINMSLLKALDAAIWKFESEPLSSIIELDMLIEANRLCHSLLKEVLHSLAPFDDIFQEANHAVNSPHGRITLHVFWELNYDFVPNFVYNGSTHRFVRAKQFFRKTPAREKPPQVGQVYYWGSKSLMAAFMNISNGYNSCIGTQHLKAITRLLHYQGIAVILDELLKMTHRLLEEKIKRHVRNVFNMMPKVLKLPRADYGSTALLQYYCHHLDAVGKYPELKSEFCQDLRELGNMIIFCQQLEVALGQEETHDLFLAAAFIGNVPQPPSRNAQEQMKQLAKLEEKYARIHLSEVLRKTNDEGQAIIAKEAELMTKERLCCGLNVFENFLLRIKQILANDEIWTGGYPTNGVFWIDECVEWYRVYSALQFFLCQPTRDDNEVYAEELFGDSIQWGGLTLITLLGQHRRFEVLDFCYHLHRVNKGDQKDEVINQIRLSKMVERIRRFQLLNNQIFIILTNQLNENNDDDYERVKEFAPPVHPKYANHARRQ</sequence>
<dbReference type="OMA" id="DQPNRVE"/>
<dbReference type="RefSeq" id="XP_002634070.1">
    <property type="nucleotide sequence ID" value="XM_002634024.1"/>
</dbReference>
<feature type="domain" description="CYRIA/CYRIB Rac1 binding" evidence="3">
    <location>
        <begin position="48"/>
        <end position="293"/>
    </location>
</feature>
<gene>
    <name evidence="6" type="primary">gex-2</name>
    <name evidence="4" type="synonym">Cbr-gex-2</name>
    <name evidence="6" type="ORF">CBG01612</name>
    <name evidence="4" type="ORF">CBG_01612</name>
</gene>
<dbReference type="InParanoid" id="A8WR88"/>
<feature type="region of interest" description="Disordered" evidence="2">
    <location>
        <begin position="542"/>
        <end position="567"/>
    </location>
</feature>
<dbReference type="PRINTS" id="PR01698">
    <property type="entry name" value="CYTOFMRPINTP"/>
</dbReference>